<evidence type="ECO:0000259" key="1">
    <source>
        <dbReference type="Pfam" id="PF01909"/>
    </source>
</evidence>
<keyword evidence="3" id="KW-1185">Reference proteome</keyword>
<dbReference type="SUPFAM" id="SSF81301">
    <property type="entry name" value="Nucleotidyltransferase"/>
    <property type="match status" value="1"/>
</dbReference>
<dbReference type="KEGG" id="fwa:DCMF_06700"/>
<feature type="domain" description="Polymerase nucleotidyl transferase" evidence="1">
    <location>
        <begin position="9"/>
        <end position="77"/>
    </location>
</feature>
<organism evidence="2 3">
    <name type="scientific">Formimonas warabiya</name>
    <dbReference type="NCBI Taxonomy" id="1761012"/>
    <lineage>
        <taxon>Bacteria</taxon>
        <taxon>Bacillati</taxon>
        <taxon>Bacillota</taxon>
        <taxon>Clostridia</taxon>
        <taxon>Eubacteriales</taxon>
        <taxon>Peptococcaceae</taxon>
        <taxon>Candidatus Formimonas</taxon>
    </lineage>
</organism>
<dbReference type="Gene3D" id="3.30.460.10">
    <property type="entry name" value="Beta Polymerase, domain 2"/>
    <property type="match status" value="1"/>
</dbReference>
<name>A0A3G1KPY3_FORW1</name>
<dbReference type="PANTHER" id="PTHR37030">
    <property type="entry name" value="NUCLEOTIDYLTRANSFERASE"/>
    <property type="match status" value="1"/>
</dbReference>
<dbReference type="Proteomes" id="UP000323521">
    <property type="component" value="Chromosome"/>
</dbReference>
<dbReference type="InterPro" id="IPR043519">
    <property type="entry name" value="NT_sf"/>
</dbReference>
<dbReference type="PANTHER" id="PTHR37030:SF1">
    <property type="entry name" value="NUCLEOTIDYLTRANSFERASE"/>
    <property type="match status" value="1"/>
</dbReference>
<dbReference type="AlphaFoldDB" id="A0A3G1KPY3"/>
<reference evidence="2 3" key="1">
    <citation type="submission" date="2016-10" db="EMBL/GenBank/DDBJ databases">
        <title>Complete Genome Sequence of Peptococcaceae strain DCMF.</title>
        <authorList>
            <person name="Edwards R.J."/>
            <person name="Holland S.I."/>
            <person name="Deshpande N.P."/>
            <person name="Wong Y.K."/>
            <person name="Ertan H."/>
            <person name="Manefield M."/>
            <person name="Russell T.L."/>
            <person name="Lee M.J."/>
        </authorList>
    </citation>
    <scope>NUCLEOTIDE SEQUENCE [LARGE SCALE GENOMIC DNA]</scope>
    <source>
        <strain evidence="2 3">DCMF</strain>
    </source>
</reference>
<dbReference type="GO" id="GO:0016779">
    <property type="term" value="F:nucleotidyltransferase activity"/>
    <property type="evidence" value="ECO:0007669"/>
    <property type="project" value="InterPro"/>
</dbReference>
<accession>A0A3G1KPY3</accession>
<sequence length="106" mass="12006">MDIQTSNQLEKIKQTIISIVQTEAIYLFGSYAYGTPGEDSDFDLYIVIPDDGIRPLEAAQIINNVIYEDQRKPVDILVGRASDFHRRSQLPTIERTIARDGVMLYG</sequence>
<protein>
    <recommendedName>
        <fullName evidence="1">Polymerase nucleotidyl transferase domain-containing protein</fullName>
    </recommendedName>
</protein>
<dbReference type="Pfam" id="PF01909">
    <property type="entry name" value="NTP_transf_2"/>
    <property type="match status" value="1"/>
</dbReference>
<dbReference type="RefSeq" id="WP_148133710.1">
    <property type="nucleotide sequence ID" value="NZ_CP017634.1"/>
</dbReference>
<dbReference type="CDD" id="cd05403">
    <property type="entry name" value="NT_KNTase_like"/>
    <property type="match status" value="1"/>
</dbReference>
<evidence type="ECO:0000313" key="2">
    <source>
        <dbReference type="EMBL" id="ATW24511.1"/>
    </source>
</evidence>
<gene>
    <name evidence="2" type="ORF">DCMF_06700</name>
</gene>
<evidence type="ECO:0000313" key="3">
    <source>
        <dbReference type="Proteomes" id="UP000323521"/>
    </source>
</evidence>
<dbReference type="OrthoDB" id="1682923at2"/>
<dbReference type="EMBL" id="CP017634">
    <property type="protein sequence ID" value="ATW24511.1"/>
    <property type="molecule type" value="Genomic_DNA"/>
</dbReference>
<dbReference type="InterPro" id="IPR002934">
    <property type="entry name" value="Polymerase_NTP_transf_dom"/>
</dbReference>
<proteinExistence type="predicted"/>